<dbReference type="PRINTS" id="PR00420">
    <property type="entry name" value="RNGMNOXGNASE"/>
</dbReference>
<feature type="domain" description="FAD-binding" evidence="3">
    <location>
        <begin position="297"/>
        <end position="338"/>
    </location>
</feature>
<dbReference type="EMBL" id="CYSA01000026">
    <property type="protein sequence ID" value="CUH67151.1"/>
    <property type="molecule type" value="Genomic_DNA"/>
</dbReference>
<reference evidence="4 5" key="1">
    <citation type="submission" date="2015-09" db="EMBL/GenBank/DDBJ databases">
        <authorList>
            <consortium name="Swine Surveillance"/>
        </authorList>
    </citation>
    <scope>NUCLEOTIDE SEQUENCE [LARGE SCALE GENOMIC DNA]</scope>
    <source>
        <strain evidence="4 5">CECT 4357</strain>
    </source>
</reference>
<evidence type="ECO:0000256" key="1">
    <source>
        <dbReference type="ARBA" id="ARBA00023002"/>
    </source>
</evidence>
<evidence type="ECO:0000256" key="2">
    <source>
        <dbReference type="ARBA" id="ARBA00023033"/>
    </source>
</evidence>
<evidence type="ECO:0000313" key="4">
    <source>
        <dbReference type="EMBL" id="CUH67151.1"/>
    </source>
</evidence>
<dbReference type="RefSeq" id="WP_058263554.1">
    <property type="nucleotide sequence ID" value="NZ_CP051181.1"/>
</dbReference>
<dbReference type="NCBIfam" id="NF005720">
    <property type="entry name" value="PRK07538.1"/>
    <property type="match status" value="1"/>
</dbReference>
<dbReference type="InterPro" id="IPR050493">
    <property type="entry name" value="FAD-dep_Monooxygenase_BioMet"/>
</dbReference>
<dbReference type="SUPFAM" id="SSF54373">
    <property type="entry name" value="FAD-linked reductases, C-terminal domain"/>
    <property type="match status" value="1"/>
</dbReference>
<dbReference type="AlphaFoldDB" id="A0A0P1G0J9"/>
<dbReference type="GO" id="GO:0071949">
    <property type="term" value="F:FAD binding"/>
    <property type="evidence" value="ECO:0007669"/>
    <property type="project" value="InterPro"/>
</dbReference>
<evidence type="ECO:0000313" key="5">
    <source>
        <dbReference type="Proteomes" id="UP000051587"/>
    </source>
</evidence>
<dbReference type="InterPro" id="IPR002938">
    <property type="entry name" value="FAD-bd"/>
</dbReference>
<evidence type="ECO:0000259" key="3">
    <source>
        <dbReference type="Pfam" id="PF01494"/>
    </source>
</evidence>
<dbReference type="EC" id="1.14.13.113" evidence="4"/>
<dbReference type="Proteomes" id="UP000051587">
    <property type="component" value="Unassembled WGS sequence"/>
</dbReference>
<dbReference type="Gene3D" id="3.50.50.60">
    <property type="entry name" value="FAD/NAD(P)-binding domain"/>
    <property type="match status" value="1"/>
</dbReference>
<dbReference type="SUPFAM" id="SSF51905">
    <property type="entry name" value="FAD/NAD(P)-binding domain"/>
    <property type="match status" value="1"/>
</dbReference>
<protein>
    <submittedName>
        <fullName evidence="4">FAD-dependent urate hydroxylase</fullName>
        <ecNumber evidence="4">1.14.13.113</ecNumber>
    </submittedName>
</protein>
<keyword evidence="5" id="KW-1185">Reference proteome</keyword>
<sequence>MSHPLVMIAGGGIGGLSLALTLHQIGVPCLVFEAVQELRPLGVGINIQPNAVRELYDLDIGAGDLDQVGVPAREWALVGLNGNDIYSEPRGELAGYNWPQYAVHRGKFHMLLYTKFVERAGKDAVRLGQRVTGYENNVDGSVTAIIEQADGSVTRETGTILIGADGIHSAVRAQMHPDQPPIHWGGAVMWRGTTMAKPIRTGSSFVGLGTHKHRMVIYPISHPDPDTGLAQVNWIAEVTYDDPSAHETTGWFRQVDLSDFAHHFDGWEYDWLNVPELLRGAEVAYENPMIDRDPVPTWRDGAVALMGDAAHAMYPTGSNGASQAVIDARELGAAMLEHGVTAAALQAYDDKLCGPVSELILRNRGAGPFGLLNMVNDRCGGEFDEIDEVIPAEERAEFMAKYKSAAGFAIEKLNTADRMIAQGARVDAVLD</sequence>
<feature type="domain" description="FAD-binding" evidence="3">
    <location>
        <begin position="6"/>
        <end position="177"/>
    </location>
</feature>
<dbReference type="PANTHER" id="PTHR13789">
    <property type="entry name" value="MONOOXYGENASE"/>
    <property type="match status" value="1"/>
</dbReference>
<dbReference type="Gene3D" id="3.30.9.30">
    <property type="match status" value="1"/>
</dbReference>
<keyword evidence="1 4" id="KW-0560">Oxidoreductase</keyword>
<accession>A0A0P1G0J9</accession>
<dbReference type="PANTHER" id="PTHR13789:SF268">
    <property type="entry name" value="5-METHYLPHENAZINE-1-CARBOXYLATE 1-MONOOXYGENASE"/>
    <property type="match status" value="1"/>
</dbReference>
<gene>
    <name evidence="4" type="primary">hpxO</name>
    <name evidence="4" type="ORF">TG4357_02838</name>
</gene>
<keyword evidence="2" id="KW-0503">Monooxygenase</keyword>
<name>A0A0P1G0J9_THAGE</name>
<organism evidence="4 5">
    <name type="scientific">Thalassovita gelatinovora</name>
    <name type="common">Thalassobius gelatinovorus</name>
    <dbReference type="NCBI Taxonomy" id="53501"/>
    <lineage>
        <taxon>Bacteria</taxon>
        <taxon>Pseudomonadati</taxon>
        <taxon>Pseudomonadota</taxon>
        <taxon>Alphaproteobacteria</taxon>
        <taxon>Rhodobacterales</taxon>
        <taxon>Roseobacteraceae</taxon>
        <taxon>Thalassovita</taxon>
    </lineage>
</organism>
<dbReference type="STRING" id="53501.SAMN04488043_101422"/>
<dbReference type="OrthoDB" id="4230779at2"/>
<dbReference type="Pfam" id="PF01494">
    <property type="entry name" value="FAD_binding_3"/>
    <property type="match status" value="2"/>
</dbReference>
<dbReference type="GO" id="GO:0102099">
    <property type="term" value="F:FAD-dependent urate hydroxylase activity"/>
    <property type="evidence" value="ECO:0007669"/>
    <property type="project" value="UniProtKB-EC"/>
</dbReference>
<proteinExistence type="predicted"/>
<dbReference type="InterPro" id="IPR036188">
    <property type="entry name" value="FAD/NAD-bd_sf"/>
</dbReference>